<evidence type="ECO:0000259" key="14">
    <source>
        <dbReference type="PROSITE" id="PS50109"/>
    </source>
</evidence>
<dbReference type="GO" id="GO:0005524">
    <property type="term" value="F:ATP binding"/>
    <property type="evidence" value="ECO:0007669"/>
    <property type="project" value="UniProtKB-KW"/>
</dbReference>
<gene>
    <name evidence="15" type="ORF">TPR58_16955</name>
</gene>
<feature type="domain" description="Histidine kinase" evidence="14">
    <location>
        <begin position="264"/>
        <end position="478"/>
    </location>
</feature>
<dbReference type="Gene3D" id="1.20.120.620">
    <property type="entry name" value="Backbone structure of the membrane domain of e. Coli histidine kinase receptor kdpd"/>
    <property type="match status" value="1"/>
</dbReference>
<keyword evidence="16" id="KW-1185">Reference proteome</keyword>
<proteinExistence type="predicted"/>
<dbReference type="PANTHER" id="PTHR45569">
    <property type="entry name" value="SENSOR PROTEIN KDPD"/>
    <property type="match status" value="1"/>
</dbReference>
<dbReference type="SMART" id="SM00388">
    <property type="entry name" value="HisKA"/>
    <property type="match status" value="1"/>
</dbReference>
<dbReference type="Pfam" id="PF02518">
    <property type="entry name" value="HATPase_c"/>
    <property type="match status" value="1"/>
</dbReference>
<dbReference type="CDD" id="cd00075">
    <property type="entry name" value="HATPase"/>
    <property type="match status" value="1"/>
</dbReference>
<accession>A0ABV0BCA1</accession>
<organism evidence="15 16">
    <name type="scientific">Sphingomonas rustica</name>
    <dbReference type="NCBI Taxonomy" id="3103142"/>
    <lineage>
        <taxon>Bacteria</taxon>
        <taxon>Pseudomonadati</taxon>
        <taxon>Pseudomonadota</taxon>
        <taxon>Alphaproteobacteria</taxon>
        <taxon>Sphingomonadales</taxon>
        <taxon>Sphingomonadaceae</taxon>
        <taxon>Sphingomonas</taxon>
    </lineage>
</organism>
<sequence>MRLHIDRMQGAVTLLVLLVSALAAFAVHDYGEVASALVFVLGITIAGALSGLVAALIAAVVAFAIYNFYLTEPALTFRIAGGGDLAPLVAFNLCALVSGVLAGRLKDHAEDARSTNLQLNGLLALSHELQSALRLADIVGTLGRGARTILGAEVALFRIDGDRAVSLDARPESADWTDFALRTDRGPKALRVEKALIGRRLGGGAGAMVMVAVPLGAPRLKPAVVDALGNMVALAIERAALSDEITERRAAARAEELKSALLASVSHDFRTPLTAISASASSLLAYGAQLDPDTSAKLLRGIVEEGDRLNRYTANLLEMSRIEAGGSPQPLQILSATEMVAAAIQRVRPRAGDRQFALIGTDPEPLVAANAALFELVLINILDNAVGHSDDGTRIQASLSREMGACRIDIADAGHGIPEAALHRVFDRFYREGRTEGSGLGLAIARGFVEALGGTIEARVPGLDGRGSCITIRLPLVEGALT</sequence>
<keyword evidence="10 13" id="KW-1133">Transmembrane helix</keyword>
<dbReference type="Pfam" id="PF00512">
    <property type="entry name" value="HisKA"/>
    <property type="match status" value="1"/>
</dbReference>
<evidence type="ECO:0000256" key="8">
    <source>
        <dbReference type="ARBA" id="ARBA00022777"/>
    </source>
</evidence>
<evidence type="ECO:0000256" key="4">
    <source>
        <dbReference type="ARBA" id="ARBA00022553"/>
    </source>
</evidence>
<evidence type="ECO:0000256" key="6">
    <source>
        <dbReference type="ARBA" id="ARBA00022692"/>
    </source>
</evidence>
<dbReference type="Gene3D" id="3.30.565.10">
    <property type="entry name" value="Histidine kinase-like ATPase, C-terminal domain"/>
    <property type="match status" value="1"/>
</dbReference>
<dbReference type="InterPro" id="IPR003661">
    <property type="entry name" value="HisK_dim/P_dom"/>
</dbReference>
<evidence type="ECO:0000256" key="11">
    <source>
        <dbReference type="ARBA" id="ARBA00023012"/>
    </source>
</evidence>
<evidence type="ECO:0000256" key="12">
    <source>
        <dbReference type="ARBA" id="ARBA00023136"/>
    </source>
</evidence>
<keyword evidence="6 13" id="KW-0812">Transmembrane</keyword>
<evidence type="ECO:0000256" key="9">
    <source>
        <dbReference type="ARBA" id="ARBA00022840"/>
    </source>
</evidence>
<name>A0ABV0BCA1_9SPHN</name>
<dbReference type="InterPro" id="IPR038318">
    <property type="entry name" value="KdpD_sf"/>
</dbReference>
<keyword evidence="12 13" id="KW-0472">Membrane</keyword>
<keyword evidence="4" id="KW-0597">Phosphoprotein</keyword>
<keyword evidence="11" id="KW-0902">Two-component regulatory system</keyword>
<dbReference type="InterPro" id="IPR036097">
    <property type="entry name" value="HisK_dim/P_sf"/>
</dbReference>
<dbReference type="EC" id="2.7.13.3" evidence="3"/>
<comment type="subcellular location">
    <subcellularLocation>
        <location evidence="2">Membrane</location>
        <topology evidence="2">Multi-pass membrane protein</topology>
    </subcellularLocation>
</comment>
<dbReference type="EMBL" id="JBDIZK010000010">
    <property type="protein sequence ID" value="MEN3748867.1"/>
    <property type="molecule type" value="Genomic_DNA"/>
</dbReference>
<evidence type="ECO:0000256" key="2">
    <source>
        <dbReference type="ARBA" id="ARBA00004141"/>
    </source>
</evidence>
<dbReference type="PANTHER" id="PTHR45569:SF1">
    <property type="entry name" value="SENSOR PROTEIN KDPD"/>
    <property type="match status" value="1"/>
</dbReference>
<evidence type="ECO:0000256" key="5">
    <source>
        <dbReference type="ARBA" id="ARBA00022679"/>
    </source>
</evidence>
<keyword evidence="8" id="KW-0418">Kinase</keyword>
<evidence type="ECO:0000256" key="7">
    <source>
        <dbReference type="ARBA" id="ARBA00022741"/>
    </source>
</evidence>
<keyword evidence="5" id="KW-0808">Transferase</keyword>
<evidence type="ECO:0000256" key="1">
    <source>
        <dbReference type="ARBA" id="ARBA00000085"/>
    </source>
</evidence>
<dbReference type="InterPro" id="IPR052023">
    <property type="entry name" value="Histidine_kinase_KdpD"/>
</dbReference>
<dbReference type="Proteomes" id="UP001427805">
    <property type="component" value="Unassembled WGS sequence"/>
</dbReference>
<dbReference type="PRINTS" id="PR00344">
    <property type="entry name" value="BCTRLSENSOR"/>
</dbReference>
<dbReference type="SMART" id="SM00387">
    <property type="entry name" value="HATPase_c"/>
    <property type="match status" value="1"/>
</dbReference>
<dbReference type="Pfam" id="PF13493">
    <property type="entry name" value="DUF4118"/>
    <property type="match status" value="1"/>
</dbReference>
<protein>
    <recommendedName>
        <fullName evidence="3">histidine kinase</fullName>
        <ecNumber evidence="3">2.7.13.3</ecNumber>
    </recommendedName>
</protein>
<dbReference type="InterPro" id="IPR003594">
    <property type="entry name" value="HATPase_dom"/>
</dbReference>
<evidence type="ECO:0000256" key="13">
    <source>
        <dbReference type="SAM" id="Phobius"/>
    </source>
</evidence>
<dbReference type="Gene3D" id="1.10.287.130">
    <property type="match status" value="1"/>
</dbReference>
<dbReference type="InterPro" id="IPR004358">
    <property type="entry name" value="Sig_transdc_His_kin-like_C"/>
</dbReference>
<comment type="catalytic activity">
    <reaction evidence="1">
        <text>ATP + protein L-histidine = ADP + protein N-phospho-L-histidine.</text>
        <dbReference type="EC" id="2.7.13.3"/>
    </reaction>
</comment>
<keyword evidence="9 15" id="KW-0067">ATP-binding</keyword>
<feature type="transmembrane region" description="Helical" evidence="13">
    <location>
        <begin position="36"/>
        <end position="69"/>
    </location>
</feature>
<dbReference type="CDD" id="cd00082">
    <property type="entry name" value="HisKA"/>
    <property type="match status" value="1"/>
</dbReference>
<dbReference type="InterPro" id="IPR005467">
    <property type="entry name" value="His_kinase_dom"/>
</dbReference>
<keyword evidence="7" id="KW-0547">Nucleotide-binding</keyword>
<dbReference type="InterPro" id="IPR025201">
    <property type="entry name" value="KdpD_TM"/>
</dbReference>
<dbReference type="SUPFAM" id="SSF47384">
    <property type="entry name" value="Homodimeric domain of signal transducing histidine kinase"/>
    <property type="match status" value="1"/>
</dbReference>
<dbReference type="InterPro" id="IPR036890">
    <property type="entry name" value="HATPase_C_sf"/>
</dbReference>
<evidence type="ECO:0000256" key="3">
    <source>
        <dbReference type="ARBA" id="ARBA00012438"/>
    </source>
</evidence>
<dbReference type="PROSITE" id="PS50109">
    <property type="entry name" value="HIS_KIN"/>
    <property type="match status" value="1"/>
</dbReference>
<dbReference type="SUPFAM" id="SSF55874">
    <property type="entry name" value="ATPase domain of HSP90 chaperone/DNA topoisomerase II/histidine kinase"/>
    <property type="match status" value="1"/>
</dbReference>
<comment type="caution">
    <text evidence="15">The sequence shown here is derived from an EMBL/GenBank/DDBJ whole genome shotgun (WGS) entry which is preliminary data.</text>
</comment>
<reference evidence="15 16" key="1">
    <citation type="submission" date="2024-05" db="EMBL/GenBank/DDBJ databases">
        <title>Sphingomonas sp. HF-S3 16S ribosomal RNA gene Genome sequencing and assembly.</title>
        <authorList>
            <person name="Lee H."/>
        </authorList>
    </citation>
    <scope>NUCLEOTIDE SEQUENCE [LARGE SCALE GENOMIC DNA]</scope>
    <source>
        <strain evidence="15 16">HF-S3</strain>
    </source>
</reference>
<evidence type="ECO:0000313" key="15">
    <source>
        <dbReference type="EMBL" id="MEN3748867.1"/>
    </source>
</evidence>
<evidence type="ECO:0000313" key="16">
    <source>
        <dbReference type="Proteomes" id="UP001427805"/>
    </source>
</evidence>
<evidence type="ECO:0000256" key="10">
    <source>
        <dbReference type="ARBA" id="ARBA00022989"/>
    </source>
</evidence>